<name>A0A1M6MN52_9FLAO</name>
<accession>A0A1M6MN52</accession>
<reference evidence="6" key="1">
    <citation type="submission" date="2016-11" db="EMBL/GenBank/DDBJ databases">
        <authorList>
            <person name="Varghese N."/>
            <person name="Submissions S."/>
        </authorList>
    </citation>
    <scope>NUCLEOTIDE SEQUENCE [LARGE SCALE GENOMIC DNA]</scope>
    <source>
        <strain evidence="6">DSM 19858</strain>
    </source>
</reference>
<dbReference type="AlphaFoldDB" id="A0A1M6MN52"/>
<dbReference type="EMBL" id="FQYU01000010">
    <property type="protein sequence ID" value="SHJ84816.1"/>
    <property type="molecule type" value="Genomic_DNA"/>
</dbReference>
<dbReference type="Gene3D" id="3.30.390.10">
    <property type="entry name" value="Enolase-like, N-terminal domain"/>
    <property type="match status" value="1"/>
</dbReference>
<dbReference type="SFLD" id="SFLDS00001">
    <property type="entry name" value="Enolase"/>
    <property type="match status" value="1"/>
</dbReference>
<evidence type="ECO:0000256" key="2">
    <source>
        <dbReference type="ARBA" id="ARBA00022842"/>
    </source>
</evidence>
<dbReference type="PANTHER" id="PTHR48080">
    <property type="entry name" value="D-GALACTONATE DEHYDRATASE-RELATED"/>
    <property type="match status" value="1"/>
</dbReference>
<dbReference type="STRING" id="192903.SAMN04488513_11064"/>
<evidence type="ECO:0000313" key="6">
    <source>
        <dbReference type="Proteomes" id="UP000184543"/>
    </source>
</evidence>
<dbReference type="FunFam" id="3.30.390.10:FF:000003">
    <property type="entry name" value="D-galactonate dehydratase"/>
    <property type="match status" value="1"/>
</dbReference>
<dbReference type="GO" id="GO:0016854">
    <property type="term" value="F:racemase and epimerase activity"/>
    <property type="evidence" value="ECO:0007669"/>
    <property type="project" value="UniProtKB-ARBA"/>
</dbReference>
<dbReference type="GO" id="GO:0008869">
    <property type="term" value="F:galactonate dehydratase activity"/>
    <property type="evidence" value="ECO:0007669"/>
    <property type="project" value="InterPro"/>
</dbReference>
<keyword evidence="1" id="KW-0479">Metal-binding</keyword>
<dbReference type="InterPro" id="IPR018110">
    <property type="entry name" value="Mandel_Rmase/mucon_lact_enz_CS"/>
</dbReference>
<dbReference type="SUPFAM" id="SSF51604">
    <property type="entry name" value="Enolase C-terminal domain-like"/>
    <property type="match status" value="1"/>
</dbReference>
<dbReference type="PANTHER" id="PTHR48080:SF2">
    <property type="entry name" value="D-GALACTONATE DEHYDRATASE"/>
    <property type="match status" value="1"/>
</dbReference>
<dbReference type="InterPro" id="IPR029017">
    <property type="entry name" value="Enolase-like_N"/>
</dbReference>
<evidence type="ECO:0000313" key="5">
    <source>
        <dbReference type="EMBL" id="SHJ84816.1"/>
    </source>
</evidence>
<dbReference type="Pfam" id="PF13378">
    <property type="entry name" value="MR_MLE_C"/>
    <property type="match status" value="1"/>
</dbReference>
<dbReference type="GO" id="GO:0009063">
    <property type="term" value="P:amino acid catabolic process"/>
    <property type="evidence" value="ECO:0007669"/>
    <property type="project" value="InterPro"/>
</dbReference>
<dbReference type="Gene3D" id="3.20.20.120">
    <property type="entry name" value="Enolase-like C-terminal domain"/>
    <property type="match status" value="1"/>
</dbReference>
<keyword evidence="2" id="KW-0460">Magnesium</keyword>
<dbReference type="GO" id="GO:0046872">
    <property type="term" value="F:metal ion binding"/>
    <property type="evidence" value="ECO:0007669"/>
    <property type="project" value="UniProtKB-KW"/>
</dbReference>
<feature type="domain" description="Mandelate racemase/muconate lactonizing enzyme C-terminal" evidence="4">
    <location>
        <begin position="147"/>
        <end position="252"/>
    </location>
</feature>
<keyword evidence="6" id="KW-1185">Reference proteome</keyword>
<gene>
    <name evidence="5" type="ORF">SAMN04488513_11064</name>
</gene>
<sequence>MCFSTGCQYPVEMKNYYTSMNDLLIEKIELFKVPPRWLFLKITTKNGLVGWGEPVVEGKASTVEACVRELSKFVIGRSANDIEDIWQTLYAGGFYRGGPILMSALSGIDQALWDLKGKYLNVPVYELLGGPVRKKMKMYCWIGGDDPEVVLEQAREKVSQGYKAVKMNATGAFAWIDSLEKTKTVANNIKRLREEFGDALDIGLDFHGRIHKGMVKRLIDEVAPYRPMFIEEPVLSSNNEALDHIYPYTSIPIATGERMFSRWDFKELLHKGTVDIIQPDLSHAGGISEVRRIASMAEAYDVALAPHCPLGPVALASCLHVDFTSINAVIQESSLGIHYNQGFDLLDYMENPEIFDLKDGYIELWDKPGLGVVLNEEKLKEGASLGHDWNNPIWRSEDGSFAEW</sequence>
<organism evidence="5 6">
    <name type="scientific">Pseudozobellia thermophila</name>
    <dbReference type="NCBI Taxonomy" id="192903"/>
    <lineage>
        <taxon>Bacteria</taxon>
        <taxon>Pseudomonadati</taxon>
        <taxon>Bacteroidota</taxon>
        <taxon>Flavobacteriia</taxon>
        <taxon>Flavobacteriales</taxon>
        <taxon>Flavobacteriaceae</taxon>
        <taxon>Pseudozobellia</taxon>
    </lineage>
</organism>
<dbReference type="SMART" id="SM00922">
    <property type="entry name" value="MR_MLE"/>
    <property type="match status" value="1"/>
</dbReference>
<keyword evidence="3" id="KW-0456">Lyase</keyword>
<dbReference type="GO" id="GO:0034194">
    <property type="term" value="P:D-galactonate catabolic process"/>
    <property type="evidence" value="ECO:0007669"/>
    <property type="project" value="InterPro"/>
</dbReference>
<dbReference type="SUPFAM" id="SSF54826">
    <property type="entry name" value="Enolase N-terminal domain-like"/>
    <property type="match status" value="1"/>
</dbReference>
<dbReference type="InterPro" id="IPR023592">
    <property type="entry name" value="Galactonate_deHydtase"/>
</dbReference>
<dbReference type="InterPro" id="IPR013342">
    <property type="entry name" value="Mandelate_racemase_C"/>
</dbReference>
<protein>
    <submittedName>
        <fullName evidence="5">Galactonate dehydratase</fullName>
    </submittedName>
</protein>
<evidence type="ECO:0000256" key="1">
    <source>
        <dbReference type="ARBA" id="ARBA00022723"/>
    </source>
</evidence>
<dbReference type="Pfam" id="PF02746">
    <property type="entry name" value="MR_MLE_N"/>
    <property type="match status" value="1"/>
</dbReference>
<dbReference type="InterPro" id="IPR013341">
    <property type="entry name" value="Mandelate_racemase_N_dom"/>
</dbReference>
<dbReference type="NCBIfam" id="NF010624">
    <property type="entry name" value="PRK14017.1"/>
    <property type="match status" value="1"/>
</dbReference>
<evidence type="ECO:0000256" key="3">
    <source>
        <dbReference type="ARBA" id="ARBA00023239"/>
    </source>
</evidence>
<dbReference type="CDD" id="cd03325">
    <property type="entry name" value="D-galactonate_dehydratase"/>
    <property type="match status" value="1"/>
</dbReference>
<evidence type="ECO:0000259" key="4">
    <source>
        <dbReference type="SMART" id="SM00922"/>
    </source>
</evidence>
<dbReference type="InterPro" id="IPR034593">
    <property type="entry name" value="DgoD-like"/>
</dbReference>
<dbReference type="InterPro" id="IPR036849">
    <property type="entry name" value="Enolase-like_C_sf"/>
</dbReference>
<proteinExistence type="predicted"/>
<dbReference type="InterPro" id="IPR029065">
    <property type="entry name" value="Enolase_C-like"/>
</dbReference>
<dbReference type="PROSITE" id="PS00908">
    <property type="entry name" value="MR_MLE_1"/>
    <property type="match status" value="1"/>
</dbReference>
<dbReference type="Proteomes" id="UP000184543">
    <property type="component" value="Unassembled WGS sequence"/>
</dbReference>
<dbReference type="SFLD" id="SFLDF00003">
    <property type="entry name" value="D-galactonate_dehydratase"/>
    <property type="match status" value="1"/>
</dbReference>
<dbReference type="SFLD" id="SFLDG00179">
    <property type="entry name" value="mandelate_racemase"/>
    <property type="match status" value="1"/>
</dbReference>